<dbReference type="Gene3D" id="3.40.250.10">
    <property type="entry name" value="Rhodanese-like domain"/>
    <property type="match status" value="1"/>
</dbReference>
<dbReference type="EC" id="2.5.1.-" evidence="3"/>
<dbReference type="NCBIfam" id="NF008750">
    <property type="entry name" value="PRK11784.1-2"/>
    <property type="match status" value="1"/>
</dbReference>
<dbReference type="EMBL" id="JBHTCO010000012">
    <property type="protein sequence ID" value="MFC7393389.1"/>
    <property type="molecule type" value="Genomic_DNA"/>
</dbReference>
<dbReference type="InterPro" id="IPR058840">
    <property type="entry name" value="AAA_SelU"/>
</dbReference>
<dbReference type="InterPro" id="IPR017582">
    <property type="entry name" value="SelU"/>
</dbReference>
<organism evidence="3 4">
    <name type="scientific">Scopulibacillus cellulosilyticus</name>
    <dbReference type="NCBI Taxonomy" id="2665665"/>
    <lineage>
        <taxon>Bacteria</taxon>
        <taxon>Bacillati</taxon>
        <taxon>Bacillota</taxon>
        <taxon>Bacilli</taxon>
        <taxon>Bacillales</taxon>
        <taxon>Sporolactobacillaceae</taxon>
        <taxon>Scopulibacillus</taxon>
    </lineage>
</organism>
<dbReference type="InterPro" id="IPR001763">
    <property type="entry name" value="Rhodanese-like_dom"/>
</dbReference>
<dbReference type="SMART" id="SM00450">
    <property type="entry name" value="RHOD"/>
    <property type="match status" value="1"/>
</dbReference>
<dbReference type="PROSITE" id="PS00380">
    <property type="entry name" value="RHODANESE_1"/>
    <property type="match status" value="1"/>
</dbReference>
<evidence type="ECO:0000313" key="4">
    <source>
        <dbReference type="Proteomes" id="UP001596505"/>
    </source>
</evidence>
<dbReference type="RefSeq" id="WP_380965874.1">
    <property type="nucleotide sequence ID" value="NZ_JBHTCO010000012.1"/>
</dbReference>
<dbReference type="SUPFAM" id="SSF52821">
    <property type="entry name" value="Rhodanese/Cell cycle control phosphatase"/>
    <property type="match status" value="1"/>
</dbReference>
<accession>A0ABW2PWA2</accession>
<protein>
    <submittedName>
        <fullName evidence="3">tRNA 2-selenouridine(34) synthase MnmH</fullName>
        <ecNumber evidence="3">2.5.1.-</ecNumber>
    </submittedName>
</protein>
<dbReference type="InterPro" id="IPR036873">
    <property type="entry name" value="Rhodanese-like_dom_sf"/>
</dbReference>
<evidence type="ECO:0000313" key="3">
    <source>
        <dbReference type="EMBL" id="MFC7393389.1"/>
    </source>
</evidence>
<dbReference type="Pfam" id="PF26341">
    <property type="entry name" value="AAA_SelU"/>
    <property type="match status" value="1"/>
</dbReference>
<name>A0ABW2PWA2_9BACL</name>
<dbReference type="NCBIfam" id="TIGR03167">
    <property type="entry name" value="tRNA_sel_U_synt"/>
    <property type="match status" value="1"/>
</dbReference>
<feature type="domain" description="Rhodanese" evidence="2">
    <location>
        <begin position="15"/>
        <end position="137"/>
    </location>
</feature>
<dbReference type="GO" id="GO:0016740">
    <property type="term" value="F:transferase activity"/>
    <property type="evidence" value="ECO:0007669"/>
    <property type="project" value="UniProtKB-KW"/>
</dbReference>
<dbReference type="PANTHER" id="PTHR30401">
    <property type="entry name" value="TRNA 2-SELENOURIDINE SYNTHASE"/>
    <property type="match status" value="1"/>
</dbReference>
<comment type="caution">
    <text evidence="3">The sequence shown here is derived from an EMBL/GenBank/DDBJ whole genome shotgun (WGS) entry which is preliminary data.</text>
</comment>
<gene>
    <name evidence="3" type="primary">mnmH</name>
    <name evidence="3" type="ORF">ACFQRG_10510</name>
</gene>
<evidence type="ECO:0000256" key="1">
    <source>
        <dbReference type="ARBA" id="ARBA00023266"/>
    </source>
</evidence>
<dbReference type="PANTHER" id="PTHR30401:SF0">
    <property type="entry name" value="TRNA 2-SELENOURIDINE SYNTHASE"/>
    <property type="match status" value="1"/>
</dbReference>
<dbReference type="Pfam" id="PF00581">
    <property type="entry name" value="Rhodanese"/>
    <property type="match status" value="1"/>
</dbReference>
<dbReference type="Proteomes" id="UP001596505">
    <property type="component" value="Unassembled WGS sequence"/>
</dbReference>
<keyword evidence="4" id="KW-1185">Reference proteome</keyword>
<proteinExistence type="predicted"/>
<dbReference type="InterPro" id="IPR001307">
    <property type="entry name" value="Thiosulphate_STrfase_CS"/>
</dbReference>
<dbReference type="PROSITE" id="PS50206">
    <property type="entry name" value="RHODANESE_3"/>
    <property type="match status" value="1"/>
</dbReference>
<keyword evidence="3" id="KW-0808">Transferase</keyword>
<keyword evidence="1" id="KW-0711">Selenium</keyword>
<reference evidence="4" key="1">
    <citation type="journal article" date="2019" name="Int. J. Syst. Evol. Microbiol.">
        <title>The Global Catalogue of Microorganisms (GCM) 10K type strain sequencing project: providing services to taxonomists for standard genome sequencing and annotation.</title>
        <authorList>
            <consortium name="The Broad Institute Genomics Platform"/>
            <consortium name="The Broad Institute Genome Sequencing Center for Infectious Disease"/>
            <person name="Wu L."/>
            <person name="Ma J."/>
        </authorList>
    </citation>
    <scope>NUCLEOTIDE SEQUENCE [LARGE SCALE GENOMIC DNA]</scope>
    <source>
        <strain evidence="4">CGMCC 1.16305</strain>
    </source>
</reference>
<dbReference type="NCBIfam" id="NF008752">
    <property type="entry name" value="PRK11784.1-4"/>
    <property type="match status" value="1"/>
</dbReference>
<evidence type="ECO:0000259" key="2">
    <source>
        <dbReference type="PROSITE" id="PS50206"/>
    </source>
</evidence>
<sequence>MDSVKKISISELLEKKEQTALIDVRSPGEFKEFHIPGAVNVPLFSNDERAMIGTLYKQKGPHIAKAKGLEIVSPKLPKMYEKIKSQADEKEHTVIYCWRGGMRSRSIASVMCLMGVYSFQLEGGIRSFRKRIVEELEHLSEVKKPFVVLEGLTGTRKTDILSALQEKGYPVLDLEGMAGHRGSIFGSVGLEPHSQKEFECLLWQRLIQLKDAPYYIIEAESKRIGRIVLPQFIVEGKEEGQRFHINYPFQKRVAAIYDAYNPEQHEEAVYEAFTYLKKYLQPAFAEEIEQAYNEKDYFRVISLFLEHYYDPKYSHKFKKYKTEAIPLVISSVNEGVEKIEQMLNNYKREIKKGV</sequence>